<dbReference type="AlphaFoldDB" id="A0A0C1BWR6"/>
<accession>A0A0C1BWR6</accession>
<dbReference type="GO" id="GO:0005737">
    <property type="term" value="C:cytoplasm"/>
    <property type="evidence" value="ECO:0007669"/>
    <property type="project" value="TreeGrafter"/>
</dbReference>
<dbReference type="SUPFAM" id="SSF56801">
    <property type="entry name" value="Acetyl-CoA synthetase-like"/>
    <property type="match status" value="1"/>
</dbReference>
<dbReference type="GO" id="GO:0043041">
    <property type="term" value="P:amino acid activation for nonribosomal peptide biosynthetic process"/>
    <property type="evidence" value="ECO:0007669"/>
    <property type="project" value="TreeGrafter"/>
</dbReference>
<dbReference type="Gene3D" id="3.40.50.12780">
    <property type="entry name" value="N-terminal domain of ligase-like"/>
    <property type="match status" value="1"/>
</dbReference>
<evidence type="ECO:0000259" key="1">
    <source>
        <dbReference type="Pfam" id="PF00501"/>
    </source>
</evidence>
<evidence type="ECO:0000313" key="3">
    <source>
        <dbReference type="Proteomes" id="UP000031307"/>
    </source>
</evidence>
<feature type="non-terminal residue" evidence="2">
    <location>
        <position position="347"/>
    </location>
</feature>
<evidence type="ECO:0000313" key="2">
    <source>
        <dbReference type="EMBL" id="KIA76031.1"/>
    </source>
</evidence>
<dbReference type="InterPro" id="IPR000873">
    <property type="entry name" value="AMP-dep_synth/lig_dom"/>
</dbReference>
<protein>
    <recommendedName>
        <fullName evidence="1">AMP-dependent synthetase/ligase domain-containing protein</fullName>
    </recommendedName>
</protein>
<dbReference type="Proteomes" id="UP000031307">
    <property type="component" value="Unassembled WGS sequence"/>
</dbReference>
<sequence>MPIVILALWVLGVSFTPLDINQPSDRVAAIAKNASATLAITDEQSSQLLNANDIKLFIISDNQMQVREINNFIRFNKSFSMSDIAYTIYTSGTTGIPKGVEVQRRGLINIVNYFIKTLNLGFGNSCLAATTITFDISMLELFLVFFGVIIIFSDDEEAKCPKTLISFLGKYQVDLMQTTPSKWKMMLASEKEASWFLPKILCGGEPIDKKLAEGLLKHCNELYNVYGPTETTIWSSCAKITNVNALSIGKAVANTLLFILNDSLHCAPIGVPGEIYIGGYGLAKGYCNAADLTQQVFINPGNDFPYIERLYKTGDIACWDEEGNINYLYRKDQQIKLNGYRIELAEI</sequence>
<dbReference type="InterPro" id="IPR042099">
    <property type="entry name" value="ANL_N_sf"/>
</dbReference>
<gene>
    <name evidence="2" type="ORF">DB43_CW00010</name>
</gene>
<proteinExistence type="predicted"/>
<organism evidence="2 3">
    <name type="scientific">Parachlamydia acanthamoebae</name>
    <dbReference type="NCBI Taxonomy" id="83552"/>
    <lineage>
        <taxon>Bacteria</taxon>
        <taxon>Pseudomonadati</taxon>
        <taxon>Chlamydiota</taxon>
        <taxon>Chlamydiia</taxon>
        <taxon>Parachlamydiales</taxon>
        <taxon>Parachlamydiaceae</taxon>
        <taxon>Parachlamydia</taxon>
    </lineage>
</organism>
<dbReference type="PANTHER" id="PTHR45527:SF1">
    <property type="entry name" value="FATTY ACID SYNTHASE"/>
    <property type="match status" value="1"/>
</dbReference>
<dbReference type="EMBL" id="JSAM01000160">
    <property type="protein sequence ID" value="KIA76031.1"/>
    <property type="molecule type" value="Genomic_DNA"/>
</dbReference>
<feature type="domain" description="AMP-dependent synthetase/ligase" evidence="1">
    <location>
        <begin position="1"/>
        <end position="286"/>
    </location>
</feature>
<comment type="caution">
    <text evidence="2">The sequence shown here is derived from an EMBL/GenBank/DDBJ whole genome shotgun (WGS) entry which is preliminary data.</text>
</comment>
<dbReference type="GO" id="GO:0044550">
    <property type="term" value="P:secondary metabolite biosynthetic process"/>
    <property type="evidence" value="ECO:0007669"/>
    <property type="project" value="TreeGrafter"/>
</dbReference>
<reference evidence="2 3" key="1">
    <citation type="journal article" date="2014" name="Mol. Biol. Evol.">
        <title>Massive expansion of Ubiquitination-related gene families within the Chlamydiae.</title>
        <authorList>
            <person name="Domman D."/>
            <person name="Collingro A."/>
            <person name="Lagkouvardos I."/>
            <person name="Gehre L."/>
            <person name="Weinmaier T."/>
            <person name="Rattei T."/>
            <person name="Subtil A."/>
            <person name="Horn M."/>
        </authorList>
    </citation>
    <scope>NUCLEOTIDE SEQUENCE [LARGE SCALE GENOMIC DNA]</scope>
    <source>
        <strain evidence="2 3">OEW1</strain>
    </source>
</reference>
<name>A0A0C1BWR6_9BACT</name>
<dbReference type="GO" id="GO:0031177">
    <property type="term" value="F:phosphopantetheine binding"/>
    <property type="evidence" value="ECO:0007669"/>
    <property type="project" value="TreeGrafter"/>
</dbReference>
<dbReference type="Pfam" id="PF00501">
    <property type="entry name" value="AMP-binding"/>
    <property type="match status" value="1"/>
</dbReference>
<dbReference type="PANTHER" id="PTHR45527">
    <property type="entry name" value="NONRIBOSOMAL PEPTIDE SYNTHETASE"/>
    <property type="match status" value="1"/>
</dbReference>